<dbReference type="Pfam" id="PF07687">
    <property type="entry name" value="M20_dimer"/>
    <property type="match status" value="1"/>
</dbReference>
<dbReference type="AlphaFoldDB" id="A0A6P4Z5J9"/>
<keyword evidence="3 8" id="KW-0479">Metal-binding</keyword>
<dbReference type="CDD" id="cd05676">
    <property type="entry name" value="M20_dipept_like_CNDP"/>
    <property type="match status" value="1"/>
</dbReference>
<evidence type="ECO:0000256" key="7">
    <source>
        <dbReference type="PIRSR" id="PIRSR037242-2"/>
    </source>
</evidence>
<evidence type="ECO:0000313" key="11">
    <source>
        <dbReference type="Proteomes" id="UP000515135"/>
    </source>
</evidence>
<dbReference type="InterPro" id="IPR002933">
    <property type="entry name" value="Peptidase_M20"/>
</dbReference>
<dbReference type="InterPro" id="IPR011650">
    <property type="entry name" value="Peptidase_M20_dimer"/>
</dbReference>
<comment type="similarity">
    <text evidence="1">Belongs to the peptidase M20A family.</text>
</comment>
<keyword evidence="8" id="KW-0464">Manganese</keyword>
<feature type="binding site" evidence="8">
    <location>
        <position position="135"/>
    </location>
    <ligand>
        <name>Mn(2+)</name>
        <dbReference type="ChEBI" id="CHEBI:29035"/>
        <label>1</label>
    </ligand>
</feature>
<feature type="active site" evidence="6">
    <location>
        <position position="104"/>
    </location>
</feature>
<evidence type="ECO:0000256" key="5">
    <source>
        <dbReference type="ARBA" id="ARBA00023049"/>
    </source>
</evidence>
<feature type="domain" description="Peptidase M20 dimerisation" evidence="10">
    <location>
        <begin position="211"/>
        <end position="369"/>
    </location>
</feature>
<dbReference type="Gene3D" id="3.40.630.10">
    <property type="entry name" value="Zn peptidases"/>
    <property type="match status" value="1"/>
</dbReference>
<feature type="binding site" description="in other chain" evidence="7">
    <location>
        <position position="420"/>
    </location>
    <ligand>
        <name>substrate</name>
        <note>ligand shared between homodimeric partners</note>
    </ligand>
</feature>
<reference evidence="12" key="1">
    <citation type="submission" date="2025-08" db="UniProtKB">
        <authorList>
            <consortium name="RefSeq"/>
        </authorList>
    </citation>
    <scope>IDENTIFICATION</scope>
    <source>
        <tissue evidence="12">Gonad</tissue>
    </source>
</reference>
<feature type="binding site" evidence="8">
    <location>
        <position position="135"/>
    </location>
    <ligand>
        <name>Mn(2+)</name>
        <dbReference type="ChEBI" id="CHEBI:29035"/>
        <label>2</label>
    </ligand>
</feature>
<evidence type="ECO:0000256" key="8">
    <source>
        <dbReference type="PIRSR" id="PIRSR037242-3"/>
    </source>
</evidence>
<dbReference type="GeneID" id="109475613"/>
<evidence type="ECO:0000313" key="12">
    <source>
        <dbReference type="RefSeq" id="XP_019631888.1"/>
    </source>
</evidence>
<feature type="binding site" evidence="8">
    <location>
        <position position="170"/>
    </location>
    <ligand>
        <name>Mn(2+)</name>
        <dbReference type="ChEBI" id="CHEBI:29035"/>
        <label>1</label>
    </ligand>
</feature>
<gene>
    <name evidence="12" type="primary">LOC109475613</name>
</gene>
<dbReference type="KEGG" id="bbel:109475613"/>
<feature type="binding site" evidence="7">
    <location>
        <position position="333"/>
    </location>
    <ligand>
        <name>substrate</name>
        <note>ligand shared between homodimeric partners</note>
    </ligand>
</feature>
<keyword evidence="2" id="KW-0645">Protease</keyword>
<feature type="binding site" evidence="8">
    <location>
        <position position="198"/>
    </location>
    <ligand>
        <name>Mn(2+)</name>
        <dbReference type="ChEBI" id="CHEBI:29035"/>
        <label>2</label>
    </ligand>
</feature>
<keyword evidence="5" id="KW-0482">Metalloprotease</keyword>
<evidence type="ECO:0000256" key="3">
    <source>
        <dbReference type="ARBA" id="ARBA00022723"/>
    </source>
</evidence>
<name>A0A6P4Z5J9_BRABE</name>
<organism evidence="11 12">
    <name type="scientific">Branchiostoma belcheri</name>
    <name type="common">Amphioxus</name>
    <dbReference type="NCBI Taxonomy" id="7741"/>
    <lineage>
        <taxon>Eukaryota</taxon>
        <taxon>Metazoa</taxon>
        <taxon>Chordata</taxon>
        <taxon>Cephalochordata</taxon>
        <taxon>Leptocardii</taxon>
        <taxon>Amphioxiformes</taxon>
        <taxon>Branchiostomatidae</taxon>
        <taxon>Branchiostoma</taxon>
    </lineage>
</organism>
<dbReference type="OrthoDB" id="7832001at2759"/>
<dbReference type="FunFam" id="3.40.630.10:FF:000014">
    <property type="entry name" value="Cytosolic non-specific dipeptidase"/>
    <property type="match status" value="1"/>
</dbReference>
<evidence type="ECO:0000256" key="1">
    <source>
        <dbReference type="ARBA" id="ARBA00006247"/>
    </source>
</evidence>
<evidence type="ECO:0000256" key="6">
    <source>
        <dbReference type="PIRSR" id="PIRSR037242-1"/>
    </source>
</evidence>
<dbReference type="RefSeq" id="XP_019631888.1">
    <property type="nucleotide sequence ID" value="XM_019776329.1"/>
</dbReference>
<dbReference type="PIRSF" id="PIRSF037242">
    <property type="entry name" value="CNDP_dipeptidase"/>
    <property type="match status" value="1"/>
</dbReference>
<dbReference type="GO" id="GO:0046872">
    <property type="term" value="F:metal ion binding"/>
    <property type="evidence" value="ECO:0007669"/>
    <property type="project" value="UniProtKB-KW"/>
</dbReference>
<dbReference type="PANTHER" id="PTHR43270:SF4">
    <property type="entry name" value="CARNOSINE DIPEPTIDASE 2, ISOFORM A"/>
    <property type="match status" value="1"/>
</dbReference>
<dbReference type="Proteomes" id="UP000515135">
    <property type="component" value="Unplaced"/>
</dbReference>
<feature type="binding site" description="in other chain" evidence="7">
    <location>
        <position position="198"/>
    </location>
    <ligand>
        <name>substrate</name>
        <note>ligand shared between homodimeric partners</note>
    </ligand>
</feature>
<feature type="active site" description="Proton acceptor" evidence="6">
    <location>
        <position position="169"/>
    </location>
</feature>
<feature type="binding site" description="in other chain" evidence="7">
    <location>
        <position position="346"/>
    </location>
    <ligand>
        <name>substrate</name>
        <note>ligand shared between homodimeric partners</note>
    </ligand>
</feature>
<protein>
    <submittedName>
        <fullName evidence="12">Cytosolic non-specific dipeptidase-like isoform X1</fullName>
    </submittedName>
</protein>
<sequence length="477" mass="53003">MASPEFLQKIFSYIDDHQEEYVKRLSDVVAIKSVSAWPEVRGEVTRMVKHTAKELEALGATVELCDLGMQKLPDGSQIPLPPCILGYLGQDPKKKTVAVYGHLDVQPANKEDGWDTEPFVLTEVDGKMYGRGSTDDKGPVLGWLNCIEAYQKIGQELPVNLKFIFEGMEESGSEGLDDLLISKKDTFLKDVDYVCISDNYWLGKNKPCITYGLRGICYFFLEVQCASKDLHSGVFGGSVHEAMTDLIGLMSSLVDTKGNIKVPGINEMVSAVTDEELASYEPIDFDMEVYRADLGHERLLHDTKAKILMHRWRFPTLSLHGIEGSFDGAGAKTVIPRKVIGKFSLRLVPDMLPDQVEKCVVDYLNKLHKDSGSPNQINVTMGHGGKPWVSDFNHPHYIAGRKATKTVWGCEPDLTREGGSIPVTLTFQEVTGKNVMLLPMGACDDGAHSQNEKFDRKNYIQGTKLLAAYLHEVAQLE</sequence>
<feature type="binding site" description="in other chain" evidence="7">
    <location>
        <position position="448"/>
    </location>
    <ligand>
        <name>substrate</name>
        <note>ligand shared between homodimeric partners</note>
    </ligand>
</feature>
<proteinExistence type="inferred from homology"/>
<accession>A0A6P4Z5J9</accession>
<dbReference type="PANTHER" id="PTHR43270">
    <property type="entry name" value="BETA-ALA-HIS DIPEPTIDASE"/>
    <property type="match status" value="1"/>
</dbReference>
<dbReference type="GO" id="GO:0005829">
    <property type="term" value="C:cytosol"/>
    <property type="evidence" value="ECO:0007669"/>
    <property type="project" value="TreeGrafter"/>
</dbReference>
<feature type="binding site" evidence="7">
    <location>
        <position position="231"/>
    </location>
    <ligand>
        <name>substrate</name>
        <note>ligand shared between homodimeric partners</note>
    </ligand>
</feature>
<keyword evidence="4" id="KW-0378">Hydrolase</keyword>
<feature type="site" description="Important for catalytic activity" evidence="9">
    <location>
        <position position="231"/>
    </location>
</feature>
<feature type="binding site" evidence="8">
    <location>
        <position position="448"/>
    </location>
    <ligand>
        <name>Mn(2+)</name>
        <dbReference type="ChEBI" id="CHEBI:29035"/>
        <label>1</label>
    </ligand>
</feature>
<evidence type="ECO:0000256" key="4">
    <source>
        <dbReference type="ARBA" id="ARBA00022801"/>
    </source>
</evidence>
<feature type="binding site" evidence="8">
    <location>
        <position position="102"/>
    </location>
    <ligand>
        <name>Mn(2+)</name>
        <dbReference type="ChEBI" id="CHEBI:29035"/>
        <label>2</label>
    </ligand>
</feature>
<comment type="cofactor">
    <cofactor evidence="8">
        <name>Mn(2+)</name>
        <dbReference type="ChEBI" id="CHEBI:29035"/>
    </cofactor>
    <text evidence="8">Binds 2 manganese ions per subunit.</text>
</comment>
<dbReference type="PROSITE" id="PS00759">
    <property type="entry name" value="ARGE_DAPE_CPG2_2"/>
    <property type="match status" value="1"/>
</dbReference>
<dbReference type="Pfam" id="PF01546">
    <property type="entry name" value="Peptidase_M20"/>
    <property type="match status" value="1"/>
</dbReference>
<keyword evidence="11" id="KW-1185">Reference proteome</keyword>
<dbReference type="InterPro" id="IPR051458">
    <property type="entry name" value="Cyt/Met_Dipeptidase"/>
</dbReference>
<dbReference type="GO" id="GO:0070573">
    <property type="term" value="F:metallodipeptidase activity"/>
    <property type="evidence" value="ECO:0007669"/>
    <property type="project" value="InterPro"/>
</dbReference>
<evidence type="ECO:0000256" key="2">
    <source>
        <dbReference type="ARBA" id="ARBA00022670"/>
    </source>
</evidence>
<evidence type="ECO:0000256" key="9">
    <source>
        <dbReference type="PIRSR" id="PIRSR037242-4"/>
    </source>
</evidence>
<dbReference type="GO" id="GO:0006508">
    <property type="term" value="P:proteolysis"/>
    <property type="evidence" value="ECO:0007669"/>
    <property type="project" value="UniProtKB-KW"/>
</dbReference>
<evidence type="ECO:0000259" key="10">
    <source>
        <dbReference type="Pfam" id="PF07687"/>
    </source>
</evidence>
<dbReference type="InterPro" id="IPR017153">
    <property type="entry name" value="CNDP/DUG1"/>
</dbReference>
<dbReference type="Gene3D" id="3.30.70.360">
    <property type="match status" value="1"/>
</dbReference>
<dbReference type="SUPFAM" id="SSF53187">
    <property type="entry name" value="Zn-dependent exopeptidases"/>
    <property type="match status" value="1"/>
</dbReference>
<dbReference type="InterPro" id="IPR001261">
    <property type="entry name" value="ArgE/DapE_CS"/>
</dbReference>